<feature type="region of interest" description="Disordered" evidence="1">
    <location>
        <begin position="198"/>
        <end position="238"/>
    </location>
</feature>
<protein>
    <submittedName>
        <fullName evidence="2">Uncharacterized protein</fullName>
    </submittedName>
</protein>
<evidence type="ECO:0000256" key="1">
    <source>
        <dbReference type="SAM" id="MobiDB-lite"/>
    </source>
</evidence>
<dbReference type="AlphaFoldDB" id="A0AAE1K902"/>
<dbReference type="EMBL" id="JAWQEG010003529">
    <property type="protein sequence ID" value="KAK3865750.1"/>
    <property type="molecule type" value="Genomic_DNA"/>
</dbReference>
<organism evidence="2 3">
    <name type="scientific">Petrolisthes cinctipes</name>
    <name type="common">Flat porcelain crab</name>
    <dbReference type="NCBI Taxonomy" id="88211"/>
    <lineage>
        <taxon>Eukaryota</taxon>
        <taxon>Metazoa</taxon>
        <taxon>Ecdysozoa</taxon>
        <taxon>Arthropoda</taxon>
        <taxon>Crustacea</taxon>
        <taxon>Multicrustacea</taxon>
        <taxon>Malacostraca</taxon>
        <taxon>Eumalacostraca</taxon>
        <taxon>Eucarida</taxon>
        <taxon>Decapoda</taxon>
        <taxon>Pleocyemata</taxon>
        <taxon>Anomura</taxon>
        <taxon>Galatheoidea</taxon>
        <taxon>Porcellanidae</taxon>
        <taxon>Petrolisthes</taxon>
    </lineage>
</organism>
<sequence>MTDAQKFQAVVRALPMKVFNIVQSRLEESAPTTYIELQDIISRALGKTKTAYMEQLDLMQADGCPPSTILRHMKVHGVCEYPDGGRQNARRRRAVTRPQQWLTSLQSTSTTDTTPAKVGTGTELPPVLQVAITTPHGDSAAGKQEGQRQTSAVSFVAFSSPVFPSTAPVPPNIHIQHVAVSTQTHQADNALQDKAEPMWQSCDPSTSTAHSTTRRSLSLPPHSSTTHLDKRSIATSPPPSCRCIYRSRPGCEHVWQVYSHFAFTKCPMAAAHRSRCISTSPPTSCRYAHRAMCPMARVHRSRRVSTSPPPSSRYARRATCPMAAHLLSLIELYLGMAASQSSH</sequence>
<reference evidence="2" key="1">
    <citation type="submission" date="2023-10" db="EMBL/GenBank/DDBJ databases">
        <title>Genome assemblies of two species of porcelain crab, Petrolisthes cinctipes and Petrolisthes manimaculis (Anomura: Porcellanidae).</title>
        <authorList>
            <person name="Angst P."/>
        </authorList>
    </citation>
    <scope>NUCLEOTIDE SEQUENCE</scope>
    <source>
        <strain evidence="2">PB745_01</strain>
        <tissue evidence="2">Gill</tissue>
    </source>
</reference>
<gene>
    <name evidence="2" type="ORF">Pcinc_028660</name>
</gene>
<accession>A0AAE1K902</accession>
<comment type="caution">
    <text evidence="2">The sequence shown here is derived from an EMBL/GenBank/DDBJ whole genome shotgun (WGS) entry which is preliminary data.</text>
</comment>
<evidence type="ECO:0000313" key="2">
    <source>
        <dbReference type="EMBL" id="KAK3865750.1"/>
    </source>
</evidence>
<proteinExistence type="predicted"/>
<evidence type="ECO:0000313" key="3">
    <source>
        <dbReference type="Proteomes" id="UP001286313"/>
    </source>
</evidence>
<name>A0AAE1K902_PETCI</name>
<keyword evidence="3" id="KW-1185">Reference proteome</keyword>
<feature type="compositionally biased region" description="Low complexity" evidence="1">
    <location>
        <begin position="205"/>
        <end position="219"/>
    </location>
</feature>
<dbReference type="Proteomes" id="UP001286313">
    <property type="component" value="Unassembled WGS sequence"/>
</dbReference>